<evidence type="ECO:0000256" key="3">
    <source>
        <dbReference type="PROSITE-ProRule" id="PRU00221"/>
    </source>
</evidence>
<protein>
    <recommendedName>
        <fullName evidence="6">Anaphase-promoting complex subunit 4 WD40 domain-containing protein</fullName>
    </recommendedName>
</protein>
<dbReference type="EMBL" id="GDKF01005360">
    <property type="protein sequence ID" value="JAT73262.1"/>
    <property type="molecule type" value="Transcribed_RNA"/>
</dbReference>
<dbReference type="GO" id="GO:0005634">
    <property type="term" value="C:nucleus"/>
    <property type="evidence" value="ECO:0007669"/>
    <property type="project" value="TreeGrafter"/>
</dbReference>
<proteinExistence type="predicted"/>
<feature type="region of interest" description="Disordered" evidence="4">
    <location>
        <begin position="505"/>
        <end position="524"/>
    </location>
</feature>
<dbReference type="PRINTS" id="PR00320">
    <property type="entry name" value="GPROTEINBRPT"/>
</dbReference>
<feature type="repeat" description="WD" evidence="3">
    <location>
        <begin position="250"/>
        <end position="284"/>
    </location>
</feature>
<dbReference type="Gene3D" id="2.130.10.10">
    <property type="entry name" value="YVTN repeat-like/Quinoprotein amine dehydrogenase"/>
    <property type="match status" value="2"/>
</dbReference>
<feature type="compositionally biased region" description="Acidic residues" evidence="4">
    <location>
        <begin position="513"/>
        <end position="524"/>
    </location>
</feature>
<feature type="compositionally biased region" description="Basic and acidic residues" evidence="4">
    <location>
        <begin position="424"/>
        <end position="439"/>
    </location>
</feature>
<dbReference type="SUPFAM" id="SSF50978">
    <property type="entry name" value="WD40 repeat-like"/>
    <property type="match status" value="1"/>
</dbReference>
<dbReference type="AlphaFoldDB" id="A0A1D2A240"/>
<keyword evidence="1 3" id="KW-0853">WD repeat</keyword>
<evidence type="ECO:0000256" key="4">
    <source>
        <dbReference type="SAM" id="MobiDB-lite"/>
    </source>
</evidence>
<feature type="repeat" description="WD" evidence="3">
    <location>
        <begin position="22"/>
        <end position="54"/>
    </location>
</feature>
<evidence type="ECO:0000313" key="5">
    <source>
        <dbReference type="EMBL" id="JAT73262.1"/>
    </source>
</evidence>
<dbReference type="InterPro" id="IPR015943">
    <property type="entry name" value="WD40/YVTN_repeat-like_dom_sf"/>
</dbReference>
<organism evidence="5">
    <name type="scientific">Auxenochlorella protothecoides</name>
    <name type="common">Green microalga</name>
    <name type="synonym">Chlorella protothecoides</name>
    <dbReference type="NCBI Taxonomy" id="3075"/>
    <lineage>
        <taxon>Eukaryota</taxon>
        <taxon>Viridiplantae</taxon>
        <taxon>Chlorophyta</taxon>
        <taxon>core chlorophytes</taxon>
        <taxon>Trebouxiophyceae</taxon>
        <taxon>Chlorellales</taxon>
        <taxon>Chlorellaceae</taxon>
        <taxon>Auxenochlorella</taxon>
    </lineage>
</organism>
<feature type="repeat" description="WD" evidence="3">
    <location>
        <begin position="123"/>
        <end position="158"/>
    </location>
</feature>
<dbReference type="PROSITE" id="PS50294">
    <property type="entry name" value="WD_REPEATS_REGION"/>
    <property type="match status" value="1"/>
</dbReference>
<dbReference type="PROSITE" id="PS50082">
    <property type="entry name" value="WD_REPEATS_2"/>
    <property type="match status" value="4"/>
</dbReference>
<sequence length="524" mass="57324">EEEEEEEEEEKEELPLSHELVLEGHTKAVTAIALDDAGARLLTGGHDYMVKIFDFGGMKSDAKPFRSFEVDEGHPIVSLSWSPSGDAFLAVTGSPQPKVYNREGKEQGQFVRGDMYIRDQKNTKGHVAGCTGGQWHPVDKLTAMTCSSDGTVRVWDMDQLVQKTVIKPQLAKPGRVQVTAACYGSTGHVVAAGLMDGTIQLWDVRGKFGRSAAIEQVAVPSQQMVARQDWNYVSSAHKIIRSAHVAGSEITCLALSRDGHQLISRGGDDTLKAWDTRSLKQPLAVFEDLDTTFANTQACFSPDERLILTGTSARKADAGGSVIMFDRRELKMVRRLGMPGSVIALQWHPRINQILVGSGDRKAGQARILYSPLLSQRGAMLAVGRKPRPANPFDMLVASALPIYNPNALPMYREPMPGQRKRKTAESDAAENKQKHKPDLGSAAPGMGAGGKLGSTGGTLLTQYVLKTHGLLKNPLDEDVRASILRHADKADEYSLFTAAYKSTQPDKIYAEEEKDEEDEEEQT</sequence>
<dbReference type="PROSITE" id="PS00678">
    <property type="entry name" value="WD_REPEATS_1"/>
    <property type="match status" value="2"/>
</dbReference>
<dbReference type="PANTHER" id="PTHR16017:SF0">
    <property type="entry name" value="WD REPEAT-CONTAINING PROTEIN 70"/>
    <property type="match status" value="1"/>
</dbReference>
<evidence type="ECO:0008006" key="6">
    <source>
        <dbReference type="Google" id="ProtNLM"/>
    </source>
</evidence>
<feature type="region of interest" description="Disordered" evidence="4">
    <location>
        <begin position="412"/>
        <end position="451"/>
    </location>
</feature>
<reference evidence="5" key="1">
    <citation type="submission" date="2015-08" db="EMBL/GenBank/DDBJ databases">
        <authorList>
            <person name="Babu N.S."/>
            <person name="Beckwith C.J."/>
            <person name="Beseler K.G."/>
            <person name="Brison A."/>
            <person name="Carone J.V."/>
            <person name="Caskin T.P."/>
            <person name="Diamond M."/>
            <person name="Durham M.E."/>
            <person name="Foxe J.M."/>
            <person name="Go M."/>
            <person name="Henderson B.A."/>
            <person name="Jones I.B."/>
            <person name="McGettigan J.A."/>
            <person name="Micheletti S.J."/>
            <person name="Nasrallah M.E."/>
            <person name="Ortiz D."/>
            <person name="Piller C.R."/>
            <person name="Privatt S.R."/>
            <person name="Schneider S.L."/>
            <person name="Sharp S."/>
            <person name="Smith T.C."/>
            <person name="Stanton J.D."/>
            <person name="Ullery H.E."/>
            <person name="Wilson R.J."/>
            <person name="Serrano M.G."/>
            <person name="Buck G."/>
            <person name="Lee V."/>
            <person name="Wang Y."/>
            <person name="Carvalho R."/>
            <person name="Voegtly L."/>
            <person name="Shi R."/>
            <person name="Duckworth R."/>
            <person name="Johnson A."/>
            <person name="Loviza R."/>
            <person name="Walstead R."/>
            <person name="Shah Z."/>
            <person name="Kiflezghi M."/>
            <person name="Wade K."/>
            <person name="Ball S.L."/>
            <person name="Bradley K.W."/>
            <person name="Asai D.J."/>
            <person name="Bowman C.A."/>
            <person name="Russell D.A."/>
            <person name="Pope W.H."/>
            <person name="Jacobs-Sera D."/>
            <person name="Hendrix R.W."/>
            <person name="Hatfull G.F."/>
        </authorList>
    </citation>
    <scope>NUCLEOTIDE SEQUENCE</scope>
</reference>
<feature type="repeat" description="WD" evidence="3">
    <location>
        <begin position="178"/>
        <end position="205"/>
    </location>
</feature>
<evidence type="ECO:0000256" key="2">
    <source>
        <dbReference type="ARBA" id="ARBA00022737"/>
    </source>
</evidence>
<dbReference type="SMART" id="SM00320">
    <property type="entry name" value="WD40"/>
    <property type="match status" value="7"/>
</dbReference>
<dbReference type="InterPro" id="IPR036322">
    <property type="entry name" value="WD40_repeat_dom_sf"/>
</dbReference>
<keyword evidence="2" id="KW-0677">Repeat</keyword>
<dbReference type="Pfam" id="PF00400">
    <property type="entry name" value="WD40"/>
    <property type="match status" value="4"/>
</dbReference>
<evidence type="ECO:0000256" key="1">
    <source>
        <dbReference type="ARBA" id="ARBA00022574"/>
    </source>
</evidence>
<dbReference type="InterPro" id="IPR051858">
    <property type="entry name" value="WD_repeat_GAD-1"/>
</dbReference>
<dbReference type="InterPro" id="IPR020472">
    <property type="entry name" value="WD40_PAC1"/>
</dbReference>
<accession>A0A1D2A240</accession>
<dbReference type="PANTHER" id="PTHR16017">
    <property type="entry name" value="GASTRULATION DEFECTIVE PROTEIN 1-RELATED"/>
    <property type="match status" value="1"/>
</dbReference>
<dbReference type="InterPro" id="IPR001680">
    <property type="entry name" value="WD40_rpt"/>
</dbReference>
<dbReference type="InterPro" id="IPR019775">
    <property type="entry name" value="WD40_repeat_CS"/>
</dbReference>
<name>A0A1D2A240_AUXPR</name>
<gene>
    <name evidence="5" type="ORF">g.8401</name>
</gene>
<dbReference type="GO" id="GO:0035861">
    <property type="term" value="C:site of double-strand break"/>
    <property type="evidence" value="ECO:0007669"/>
    <property type="project" value="TreeGrafter"/>
</dbReference>
<feature type="non-terminal residue" evidence="5">
    <location>
        <position position="1"/>
    </location>
</feature>